<dbReference type="CDD" id="cd09917">
    <property type="entry name" value="F-box_SF"/>
    <property type="match status" value="1"/>
</dbReference>
<dbReference type="EMBL" id="AGNL01010284">
    <property type="protein sequence ID" value="EJK69279.1"/>
    <property type="molecule type" value="Genomic_DNA"/>
</dbReference>
<keyword evidence="2" id="KW-1185">Reference proteome</keyword>
<reference evidence="1 2" key="1">
    <citation type="journal article" date="2012" name="Genome Biol.">
        <title>Genome and low-iron response of an oceanic diatom adapted to chronic iron limitation.</title>
        <authorList>
            <person name="Lommer M."/>
            <person name="Specht M."/>
            <person name="Roy A.S."/>
            <person name="Kraemer L."/>
            <person name="Andreson R."/>
            <person name="Gutowska M.A."/>
            <person name="Wolf J."/>
            <person name="Bergner S.V."/>
            <person name="Schilhabel M.B."/>
            <person name="Klostermeier U.C."/>
            <person name="Beiko R.G."/>
            <person name="Rosenstiel P."/>
            <person name="Hippler M."/>
            <person name="Laroche J."/>
        </authorList>
    </citation>
    <scope>NUCLEOTIDE SEQUENCE [LARGE SCALE GENOMIC DNA]</scope>
    <source>
        <strain evidence="1 2">CCMP1005</strain>
    </source>
</reference>
<dbReference type="AlphaFoldDB" id="K0SWD8"/>
<proteinExistence type="predicted"/>
<dbReference type="OrthoDB" id="5951542at2759"/>
<protein>
    <recommendedName>
        <fullName evidence="3">F-box domain-containing protein</fullName>
    </recommendedName>
</protein>
<sequence>MARTRNAVKRQKVATVESALFNPDVVFLLAALLDARDLCQVSLTCKTLGGKTGQCRRRHVDGRGGGEAAVRLVGANILHGEERSNIRTIPGQCNGSSAFCSNHVMRSGKHFAIFTGRGSFGVVRPVQIELSDFGEGALNDFSPGMRIFWEYLIDQRTDRWTDSNVHCCSVSVIVNSVLGIDISSWYDWTGDHPITLVHGFQFDNQIGLLLDLDEGTLSIYQDQKLATLKDGLSGEYCWFAAVGDTTSISIERGLAPGRPASRMKGGRNKEGFVSIVRGLEEANKSSVSQGGERRKLNSYIGRLVRVKSQRCGGRWQPRTVVELK</sequence>
<name>K0SWD8_THAOC</name>
<comment type="caution">
    <text evidence="1">The sequence shown here is derived from an EMBL/GenBank/DDBJ whole genome shotgun (WGS) entry which is preliminary data.</text>
</comment>
<evidence type="ECO:0000313" key="2">
    <source>
        <dbReference type="Proteomes" id="UP000266841"/>
    </source>
</evidence>
<evidence type="ECO:0008006" key="3">
    <source>
        <dbReference type="Google" id="ProtNLM"/>
    </source>
</evidence>
<organism evidence="1 2">
    <name type="scientific">Thalassiosira oceanica</name>
    <name type="common">Marine diatom</name>
    <dbReference type="NCBI Taxonomy" id="159749"/>
    <lineage>
        <taxon>Eukaryota</taxon>
        <taxon>Sar</taxon>
        <taxon>Stramenopiles</taxon>
        <taxon>Ochrophyta</taxon>
        <taxon>Bacillariophyta</taxon>
        <taxon>Coscinodiscophyceae</taxon>
        <taxon>Thalassiosirophycidae</taxon>
        <taxon>Thalassiosirales</taxon>
        <taxon>Thalassiosiraceae</taxon>
        <taxon>Thalassiosira</taxon>
    </lineage>
</organism>
<gene>
    <name evidence="1" type="ORF">THAOC_09474</name>
</gene>
<accession>K0SWD8</accession>
<evidence type="ECO:0000313" key="1">
    <source>
        <dbReference type="EMBL" id="EJK69279.1"/>
    </source>
</evidence>
<dbReference type="Proteomes" id="UP000266841">
    <property type="component" value="Unassembled WGS sequence"/>
</dbReference>